<evidence type="ECO:0000313" key="3">
    <source>
        <dbReference type="EMBL" id="MDS0296089.1"/>
    </source>
</evidence>
<dbReference type="InterPro" id="IPR002372">
    <property type="entry name" value="PQQ_rpt_dom"/>
</dbReference>
<dbReference type="Proteomes" id="UP001254813">
    <property type="component" value="Unassembled WGS sequence"/>
</dbReference>
<dbReference type="Gene3D" id="2.130.10.10">
    <property type="entry name" value="YVTN repeat-like/Quinoprotein amine dehydrogenase"/>
    <property type="match status" value="1"/>
</dbReference>
<keyword evidence="4" id="KW-1185">Reference proteome</keyword>
<gene>
    <name evidence="3" type="ORF">NDI79_18090</name>
</gene>
<dbReference type="Pfam" id="PF13360">
    <property type="entry name" value="PQQ_2"/>
    <property type="match status" value="2"/>
</dbReference>
<dbReference type="InterPro" id="IPR015943">
    <property type="entry name" value="WD40/YVTN_repeat-like_dom_sf"/>
</dbReference>
<dbReference type="Gene3D" id="2.40.128.630">
    <property type="match status" value="1"/>
</dbReference>
<accession>A0ABU2G712</accession>
<proteinExistence type="predicted"/>
<feature type="region of interest" description="Disordered" evidence="1">
    <location>
        <begin position="94"/>
        <end position="113"/>
    </location>
</feature>
<dbReference type="SUPFAM" id="SSF50998">
    <property type="entry name" value="Quinoprotein alcohol dehydrogenase-like"/>
    <property type="match status" value="1"/>
</dbReference>
<dbReference type="PANTHER" id="PTHR34512">
    <property type="entry name" value="CELL SURFACE PROTEIN"/>
    <property type="match status" value="1"/>
</dbReference>
<dbReference type="EMBL" id="JAMQOQ010000005">
    <property type="protein sequence ID" value="MDS0296089.1"/>
    <property type="molecule type" value="Genomic_DNA"/>
</dbReference>
<dbReference type="PANTHER" id="PTHR34512:SF30">
    <property type="entry name" value="OUTER MEMBRANE PROTEIN ASSEMBLY FACTOR BAMB"/>
    <property type="match status" value="1"/>
</dbReference>
<feature type="domain" description="Pyrrolo-quinoline quinone repeat" evidence="2">
    <location>
        <begin position="325"/>
        <end position="407"/>
    </location>
</feature>
<evidence type="ECO:0000259" key="2">
    <source>
        <dbReference type="Pfam" id="PF13360"/>
    </source>
</evidence>
<comment type="caution">
    <text evidence="3">The sequence shown here is derived from an EMBL/GenBank/DDBJ whole genome shotgun (WGS) entry which is preliminary data.</text>
</comment>
<protein>
    <submittedName>
        <fullName evidence="3">PQQ-like beta-propeller repeat protein</fullName>
    </submittedName>
</protein>
<feature type="domain" description="Pyrrolo-quinoline quinone repeat" evidence="2">
    <location>
        <begin position="156"/>
        <end position="294"/>
    </location>
</feature>
<organism evidence="3 4">
    <name type="scientific">Halogeometricum luteum</name>
    <dbReference type="NCBI Taxonomy" id="2950537"/>
    <lineage>
        <taxon>Archaea</taxon>
        <taxon>Methanobacteriati</taxon>
        <taxon>Methanobacteriota</taxon>
        <taxon>Stenosarchaea group</taxon>
        <taxon>Halobacteria</taxon>
        <taxon>Halobacteriales</taxon>
        <taxon>Haloferacaceae</taxon>
        <taxon>Halogeometricum</taxon>
    </lineage>
</organism>
<sequence length="414" mass="44915">MRRDRAGGEKRHRVSRRRALGGIAALGSLALAGCSSLPRLGGVDPEWRREFADASAASPLAVSAAHVLVGAQDKALYGLRRDDGETAFRYETGGPIEARPAASGDDGPYHAHSTDGDVYAVDAAGDLRWREEGLHERGTVASNGSLLAHLDRHIDEVRGFDADSGERRFARDVAGYRLSGLLESTFVFREAAGGDRTRLVAVATEDGSVRWRTEASEWYPGLTADERLVVSDGESTVRAYDPQGGAARWESTVDAESYRDPTLGPQVYLQNQRSESADELVALDRRDGSVAWRNTAGYDLRRVTPTDDAVFVGSRVDDPDGGILGRVDRFDLTGRRQWRTETAAPDAEDLLAVGDSVALSGGRQVVVLDRATGETRWSHEPESYSRLHVSAADGRLYVSYVDDGAVARFPVSRS</sequence>
<dbReference type="InterPro" id="IPR011047">
    <property type="entry name" value="Quinoprotein_ADH-like_sf"/>
</dbReference>
<evidence type="ECO:0000313" key="4">
    <source>
        <dbReference type="Proteomes" id="UP001254813"/>
    </source>
</evidence>
<evidence type="ECO:0000256" key="1">
    <source>
        <dbReference type="SAM" id="MobiDB-lite"/>
    </source>
</evidence>
<dbReference type="PROSITE" id="PS51257">
    <property type="entry name" value="PROKAR_LIPOPROTEIN"/>
    <property type="match status" value="1"/>
</dbReference>
<dbReference type="RefSeq" id="WP_310930074.1">
    <property type="nucleotide sequence ID" value="NZ_JAMQOQ010000005.1"/>
</dbReference>
<name>A0ABU2G712_9EURY</name>
<reference evidence="3 4" key="1">
    <citation type="submission" date="2022-06" db="EMBL/GenBank/DDBJ databases">
        <title>Halogeometricum sp. a new haloarchaeum isolate from saline soil.</title>
        <authorList>
            <person name="Strakova D."/>
            <person name="Galisteo C."/>
            <person name="Sanchez-Porro C."/>
            <person name="Ventosa A."/>
        </authorList>
    </citation>
    <scope>NUCLEOTIDE SEQUENCE [LARGE SCALE GENOMIC DNA]</scope>
    <source>
        <strain evidence="4">S3BR25-2</strain>
    </source>
</reference>